<evidence type="ECO:0000313" key="1">
    <source>
        <dbReference type="EMBL" id="QFS48509.1"/>
    </source>
</evidence>
<dbReference type="EMBL" id="CP045226">
    <property type="protein sequence ID" value="QFS48509.1"/>
    <property type="molecule type" value="Genomic_DNA"/>
</dbReference>
<gene>
    <name evidence="1" type="ORF">GXM_06003</name>
</gene>
<dbReference type="KEGG" id="nsh:GXM_06003"/>
<dbReference type="Proteomes" id="UP000326678">
    <property type="component" value="Chromosome Gxm1"/>
</dbReference>
<reference evidence="1 2" key="1">
    <citation type="submission" date="2019-10" db="EMBL/GenBank/DDBJ databases">
        <title>Genomic and transcriptomic insights into the perfect genentic adaptation of a filamentous nitrogen-fixing cyanobacterium to rice fields.</title>
        <authorList>
            <person name="Chen Z."/>
        </authorList>
    </citation>
    <scope>NUCLEOTIDE SEQUENCE [LARGE SCALE GENOMIC DNA]</scope>
    <source>
        <strain evidence="1">CCNUC1</strain>
    </source>
</reference>
<accession>A0A5P8W968</accession>
<protein>
    <submittedName>
        <fullName evidence="1">Uncharacterized protein</fullName>
    </submittedName>
</protein>
<name>A0A5P8W968_9NOSO</name>
<sequence length="69" mass="7897">MVSIPNRDFDELQFQEKSVLKFFLEVSIPNRDFDELQFLGAIVPEPNTGFQSLIGILMNCNPTGFFVIE</sequence>
<dbReference type="AlphaFoldDB" id="A0A5P8W968"/>
<evidence type="ECO:0000313" key="2">
    <source>
        <dbReference type="Proteomes" id="UP000326678"/>
    </source>
</evidence>
<organism evidence="1 2">
    <name type="scientific">Nostoc sphaeroides CCNUC1</name>
    <dbReference type="NCBI Taxonomy" id="2653204"/>
    <lineage>
        <taxon>Bacteria</taxon>
        <taxon>Bacillati</taxon>
        <taxon>Cyanobacteriota</taxon>
        <taxon>Cyanophyceae</taxon>
        <taxon>Nostocales</taxon>
        <taxon>Nostocaceae</taxon>
        <taxon>Nostoc</taxon>
    </lineage>
</organism>
<proteinExistence type="predicted"/>
<keyword evidence="2" id="KW-1185">Reference proteome</keyword>